<reference evidence="2 3" key="1">
    <citation type="journal article" date="2021" name="Nat. Plants">
        <title>The Taxus genome provides insights into paclitaxel biosynthesis.</title>
        <authorList>
            <person name="Xiong X."/>
            <person name="Gou J."/>
            <person name="Liao Q."/>
            <person name="Li Y."/>
            <person name="Zhou Q."/>
            <person name="Bi G."/>
            <person name="Li C."/>
            <person name="Du R."/>
            <person name="Wang X."/>
            <person name="Sun T."/>
            <person name="Guo L."/>
            <person name="Liang H."/>
            <person name="Lu P."/>
            <person name="Wu Y."/>
            <person name="Zhang Z."/>
            <person name="Ro D.K."/>
            <person name="Shang Y."/>
            <person name="Huang S."/>
            <person name="Yan J."/>
        </authorList>
    </citation>
    <scope>NUCLEOTIDE SEQUENCE [LARGE SCALE GENOMIC DNA]</scope>
    <source>
        <strain evidence="2">Ta-2019</strain>
    </source>
</reference>
<accession>A0AA38C6Y5</accession>
<protein>
    <submittedName>
        <fullName evidence="2">Uncharacterized protein</fullName>
    </submittedName>
</protein>
<dbReference type="AlphaFoldDB" id="A0AA38C6Y5"/>
<keyword evidence="3" id="KW-1185">Reference proteome</keyword>
<gene>
    <name evidence="2" type="ORF">KI387_043547</name>
</gene>
<evidence type="ECO:0000313" key="3">
    <source>
        <dbReference type="Proteomes" id="UP000824469"/>
    </source>
</evidence>
<sequence length="398" mass="43502">IPSRPASPSPSEISSASDIEYVPRGDPEFQALLDRNPVALMDYLVHKSIQISDQGPPIQQIYDYPREPSQDFVEQLASFFSPRTMEEGGAPVPPFSLPPTMTTSSQIVLPIPSAAVTSAIPQPTSEKSSALAIMGASAHSQIVVNSSMPSIVSQGQYLLVNQPPFASQLVPSSHPPPHLSSNAPATVTFTHPLASAPLITNLEIKSLIQTLFPTMSNQVNTHVPQSIPIQSTSVGAHQSQAPSFIQPPFSQPPVISQPVYTQAPSQQIPHQVSPRTPGYSSYHPVNQQMNPPLTPQQNPPFSSYVGHTSIPPPQSDVVQIIFKKITDLEASTKGARPSYSFEEVCNELIHPSVAFKPYPPQWELPKFSKFHSREDPQQHLRAFKHACYLIVQDQELML</sequence>
<organism evidence="2 3">
    <name type="scientific">Taxus chinensis</name>
    <name type="common">Chinese yew</name>
    <name type="synonym">Taxus wallichiana var. chinensis</name>
    <dbReference type="NCBI Taxonomy" id="29808"/>
    <lineage>
        <taxon>Eukaryota</taxon>
        <taxon>Viridiplantae</taxon>
        <taxon>Streptophyta</taxon>
        <taxon>Embryophyta</taxon>
        <taxon>Tracheophyta</taxon>
        <taxon>Spermatophyta</taxon>
        <taxon>Pinopsida</taxon>
        <taxon>Pinidae</taxon>
        <taxon>Conifers II</taxon>
        <taxon>Cupressales</taxon>
        <taxon>Taxaceae</taxon>
        <taxon>Taxus</taxon>
    </lineage>
</organism>
<evidence type="ECO:0000313" key="2">
    <source>
        <dbReference type="EMBL" id="KAH9291262.1"/>
    </source>
</evidence>
<feature type="region of interest" description="Disordered" evidence="1">
    <location>
        <begin position="1"/>
        <end position="21"/>
    </location>
</feature>
<comment type="caution">
    <text evidence="2">The sequence shown here is derived from an EMBL/GenBank/DDBJ whole genome shotgun (WGS) entry which is preliminary data.</text>
</comment>
<feature type="non-terminal residue" evidence="2">
    <location>
        <position position="398"/>
    </location>
</feature>
<evidence type="ECO:0000256" key="1">
    <source>
        <dbReference type="SAM" id="MobiDB-lite"/>
    </source>
</evidence>
<dbReference type="EMBL" id="JAHRHJ020003732">
    <property type="protein sequence ID" value="KAH9291262.1"/>
    <property type="molecule type" value="Genomic_DNA"/>
</dbReference>
<feature type="region of interest" description="Disordered" evidence="1">
    <location>
        <begin position="268"/>
        <end position="298"/>
    </location>
</feature>
<feature type="non-terminal residue" evidence="2">
    <location>
        <position position="1"/>
    </location>
</feature>
<dbReference type="Proteomes" id="UP000824469">
    <property type="component" value="Unassembled WGS sequence"/>
</dbReference>
<name>A0AA38C6Y5_TAXCH</name>
<proteinExistence type="predicted"/>